<reference evidence="20 21" key="1">
    <citation type="submission" date="2015-10" db="EMBL/GenBank/DDBJ databases">
        <title>Conservation of the essential genome among Caulobacter and Brevundimonas species.</title>
        <authorList>
            <person name="Scott D."/>
            <person name="Ely B."/>
        </authorList>
    </citation>
    <scope>NUCLEOTIDE SEQUENCE [LARGE SCALE GENOMIC DNA]</scope>
    <source>
        <strain evidence="20 21">CB4</strain>
    </source>
</reference>
<dbReference type="InterPro" id="IPR025877">
    <property type="entry name" value="MobA-like_NTP_Trfase"/>
</dbReference>
<dbReference type="GO" id="GO:0019134">
    <property type="term" value="F:glucosamine-1-phosphate N-acetyltransferase activity"/>
    <property type="evidence" value="ECO:0007669"/>
    <property type="project" value="UniProtKB-UniRule"/>
</dbReference>
<dbReference type="UniPathway" id="UPA00113">
    <property type="reaction ID" value="UER00532"/>
</dbReference>
<evidence type="ECO:0000256" key="2">
    <source>
        <dbReference type="ARBA" id="ARBA00007707"/>
    </source>
</evidence>
<evidence type="ECO:0000256" key="14">
    <source>
        <dbReference type="ARBA" id="ARBA00023316"/>
    </source>
</evidence>
<dbReference type="Gene3D" id="2.160.10.10">
    <property type="entry name" value="Hexapeptide repeat proteins"/>
    <property type="match status" value="1"/>
</dbReference>
<feature type="binding site" evidence="18">
    <location>
        <begin position="87"/>
        <end position="88"/>
    </location>
    <ligand>
        <name>UDP-N-acetyl-alpha-D-glucosamine</name>
        <dbReference type="ChEBI" id="CHEBI:57705"/>
    </ligand>
</feature>
<comment type="pathway">
    <text evidence="18">Nucleotide-sugar biosynthesis; UDP-N-acetyl-alpha-D-glucosamine biosynthesis; N-acetyl-alpha-D-glucosamine 1-phosphate from alpha-D-glucosamine 6-phosphate (route II): step 2/2.</text>
</comment>
<keyword evidence="6 18" id="KW-0548">Nucleotidyltransferase</keyword>
<dbReference type="AlphaFoldDB" id="A0A0P0NY67"/>
<evidence type="ECO:0000256" key="9">
    <source>
        <dbReference type="ARBA" id="ARBA00022842"/>
    </source>
</evidence>
<evidence type="ECO:0000256" key="1">
    <source>
        <dbReference type="ARBA" id="ARBA00004496"/>
    </source>
</evidence>
<comment type="pathway">
    <text evidence="18">Nucleotide-sugar biosynthesis; UDP-N-acetyl-alpha-D-glucosamine biosynthesis; UDP-N-acetyl-alpha-D-glucosamine from N-acetyl-alpha-D-glucosamine 1-phosphate: step 1/1.</text>
</comment>
<feature type="binding site" evidence="18">
    <location>
        <position position="414"/>
    </location>
    <ligand>
        <name>acetyl-CoA</name>
        <dbReference type="ChEBI" id="CHEBI:57288"/>
    </ligand>
</feature>
<keyword evidence="13 18" id="KW-0012">Acyltransferase</keyword>
<feature type="binding site" evidence="18">
    <location>
        <position position="357"/>
    </location>
    <ligand>
        <name>UDP-N-acetyl-alpha-D-glucosamine</name>
        <dbReference type="ChEBI" id="CHEBI:57705"/>
    </ligand>
</feature>
<gene>
    <name evidence="18 20" type="primary">glmU</name>
    <name evidence="20" type="ORF">AQ619_05870</name>
</gene>
<dbReference type="Gene3D" id="3.90.550.10">
    <property type="entry name" value="Spore Coat Polysaccharide Biosynthesis Protein SpsA, Chain A"/>
    <property type="match status" value="1"/>
</dbReference>
<evidence type="ECO:0000256" key="5">
    <source>
        <dbReference type="ARBA" id="ARBA00022679"/>
    </source>
</evidence>
<dbReference type="Proteomes" id="UP000056905">
    <property type="component" value="Chromosome"/>
</dbReference>
<proteinExistence type="inferred from homology"/>
<feature type="region of interest" description="Linker" evidence="18">
    <location>
        <begin position="238"/>
        <end position="258"/>
    </location>
</feature>
<dbReference type="PANTHER" id="PTHR43584">
    <property type="entry name" value="NUCLEOTIDYL TRANSFERASE"/>
    <property type="match status" value="1"/>
</dbReference>
<dbReference type="GO" id="GO:0005737">
    <property type="term" value="C:cytoplasm"/>
    <property type="evidence" value="ECO:0007669"/>
    <property type="project" value="UniProtKB-SubCell"/>
</dbReference>
<dbReference type="GO" id="GO:0071555">
    <property type="term" value="P:cell wall organization"/>
    <property type="evidence" value="ECO:0007669"/>
    <property type="project" value="UniProtKB-KW"/>
</dbReference>
<dbReference type="GO" id="GO:0006048">
    <property type="term" value="P:UDP-N-acetylglucosamine biosynthetic process"/>
    <property type="evidence" value="ECO:0007669"/>
    <property type="project" value="UniProtKB-UniPathway"/>
</dbReference>
<comment type="caution">
    <text evidence="18">Lacks conserved residue(s) required for the propagation of feature annotation.</text>
</comment>
<dbReference type="InterPro" id="IPR050065">
    <property type="entry name" value="GlmU-like"/>
</dbReference>
<feature type="binding site" evidence="18">
    <location>
        <position position="431"/>
    </location>
    <ligand>
        <name>acetyl-CoA</name>
        <dbReference type="ChEBI" id="CHEBI:57288"/>
    </ligand>
</feature>
<dbReference type="HAMAP" id="MF_01631">
    <property type="entry name" value="GlmU"/>
    <property type="match status" value="1"/>
</dbReference>
<dbReference type="GO" id="GO:0003977">
    <property type="term" value="F:UDP-N-acetylglucosamine diphosphorylase activity"/>
    <property type="evidence" value="ECO:0007669"/>
    <property type="project" value="UniProtKB-UniRule"/>
</dbReference>
<dbReference type="PANTHER" id="PTHR43584:SF3">
    <property type="entry name" value="BIFUNCTIONAL PROTEIN GLMU"/>
    <property type="match status" value="1"/>
</dbReference>
<dbReference type="InterPro" id="IPR011004">
    <property type="entry name" value="Trimer_LpxA-like_sf"/>
</dbReference>
<dbReference type="InterPro" id="IPR029044">
    <property type="entry name" value="Nucleotide-diphossugar_trans"/>
</dbReference>
<dbReference type="GO" id="GO:0016020">
    <property type="term" value="C:membrane"/>
    <property type="evidence" value="ECO:0007669"/>
    <property type="project" value="GOC"/>
</dbReference>
<dbReference type="OrthoDB" id="9775031at2"/>
<protein>
    <recommendedName>
        <fullName evidence="18">Bifunctional protein GlmU</fullName>
    </recommendedName>
    <domain>
        <recommendedName>
            <fullName evidence="18">UDP-N-acetylglucosamine pyrophosphorylase</fullName>
            <ecNumber evidence="18">2.7.7.23</ecNumber>
        </recommendedName>
        <alternativeName>
            <fullName evidence="18">N-acetylglucosamine-1-phosphate uridyltransferase</fullName>
        </alternativeName>
    </domain>
    <domain>
        <recommendedName>
            <fullName evidence="18">Glucosamine-1-phosphate N-acetyltransferase</fullName>
            <ecNumber evidence="18">2.3.1.157</ecNumber>
        </recommendedName>
    </domain>
</protein>
<dbReference type="CDD" id="cd03353">
    <property type="entry name" value="LbH_GlmU_C"/>
    <property type="match status" value="1"/>
</dbReference>
<dbReference type="Pfam" id="PF12804">
    <property type="entry name" value="NTP_transf_3"/>
    <property type="match status" value="1"/>
</dbReference>
<evidence type="ECO:0000256" key="17">
    <source>
        <dbReference type="ARBA" id="ARBA00049628"/>
    </source>
</evidence>
<dbReference type="SUPFAM" id="SSF51161">
    <property type="entry name" value="Trimeric LpxA-like enzymes"/>
    <property type="match status" value="1"/>
</dbReference>
<feature type="region of interest" description="N-acetyltransferase" evidence="18">
    <location>
        <begin position="259"/>
        <end position="461"/>
    </location>
</feature>
<dbReference type="Pfam" id="PF00132">
    <property type="entry name" value="Hexapep"/>
    <property type="match status" value="2"/>
</dbReference>
<comment type="subcellular location">
    <subcellularLocation>
        <location evidence="1 18">Cytoplasm</location>
    </subcellularLocation>
</comment>
<dbReference type="KEGG" id="chq:AQ619_05870"/>
<keyword evidence="5 18" id="KW-0808">Transferase</keyword>
<comment type="similarity">
    <text evidence="3 18">In the N-terminal section; belongs to the N-acetylglucosamine-1-phosphate uridyltransferase family.</text>
</comment>
<dbReference type="CDD" id="cd02540">
    <property type="entry name" value="GT2_GlmU_N_bac"/>
    <property type="match status" value="1"/>
</dbReference>
<evidence type="ECO:0000256" key="10">
    <source>
        <dbReference type="ARBA" id="ARBA00022960"/>
    </source>
</evidence>
<keyword evidence="10 18" id="KW-0133">Cell shape</keyword>
<evidence type="ECO:0000256" key="11">
    <source>
        <dbReference type="ARBA" id="ARBA00022984"/>
    </source>
</evidence>
<dbReference type="EC" id="2.7.7.23" evidence="18"/>
<keyword evidence="9 18" id="KW-0460">Magnesium</keyword>
<dbReference type="InterPro" id="IPR001451">
    <property type="entry name" value="Hexapep"/>
</dbReference>
<feature type="binding site" evidence="18">
    <location>
        <position position="342"/>
    </location>
    <ligand>
        <name>UDP-N-acetyl-alpha-D-glucosamine</name>
        <dbReference type="ChEBI" id="CHEBI:57705"/>
    </ligand>
</feature>
<organism evidence="20 21">
    <name type="scientific">Caulobacter henricii</name>
    <dbReference type="NCBI Taxonomy" id="69395"/>
    <lineage>
        <taxon>Bacteria</taxon>
        <taxon>Pseudomonadati</taxon>
        <taxon>Pseudomonadota</taxon>
        <taxon>Alphaproteobacteria</taxon>
        <taxon>Caulobacterales</taxon>
        <taxon>Caulobacteraceae</taxon>
        <taxon>Caulobacter</taxon>
    </lineage>
</organism>
<keyword evidence="11 18" id="KW-0573">Peptidoglycan synthesis</keyword>
<comment type="similarity">
    <text evidence="2 18">In the C-terminal section; belongs to the transferase hexapeptide repeat family.</text>
</comment>
<evidence type="ECO:0000256" key="8">
    <source>
        <dbReference type="ARBA" id="ARBA00022737"/>
    </source>
</evidence>
<dbReference type="NCBIfam" id="NF010933">
    <property type="entry name" value="PRK14353.1"/>
    <property type="match status" value="1"/>
</dbReference>
<keyword evidence="21" id="KW-1185">Reference proteome</keyword>
<evidence type="ECO:0000256" key="16">
    <source>
        <dbReference type="ARBA" id="ARBA00048493"/>
    </source>
</evidence>
<evidence type="ECO:0000256" key="13">
    <source>
        <dbReference type="ARBA" id="ARBA00023315"/>
    </source>
</evidence>
<feature type="binding site" evidence="18">
    <location>
        <position position="178"/>
    </location>
    <ligand>
        <name>UDP-N-acetyl-alpha-D-glucosamine</name>
        <dbReference type="ChEBI" id="CHEBI:57705"/>
    </ligand>
</feature>
<dbReference type="NCBIfam" id="TIGR01173">
    <property type="entry name" value="glmU"/>
    <property type="match status" value="1"/>
</dbReference>
<comment type="pathway">
    <text evidence="18">Bacterial outer membrane biogenesis; LPS lipid A biosynthesis.</text>
</comment>
<evidence type="ECO:0000259" key="19">
    <source>
        <dbReference type="Pfam" id="PF12804"/>
    </source>
</evidence>
<feature type="binding site" evidence="18">
    <location>
        <position position="368"/>
    </location>
    <ligand>
        <name>UDP-N-acetyl-alpha-D-glucosamine</name>
        <dbReference type="ChEBI" id="CHEBI:57705"/>
    </ligand>
</feature>
<feature type="active site" description="Proton acceptor" evidence="18">
    <location>
        <position position="354"/>
    </location>
</feature>
<comment type="cofactor">
    <cofactor evidence="18">
        <name>Mg(2+)</name>
        <dbReference type="ChEBI" id="CHEBI:18420"/>
    </cofactor>
    <text evidence="18">Binds 1 Mg(2+) ion per subunit.</text>
</comment>
<feature type="binding site" evidence="18">
    <location>
        <begin position="377"/>
        <end position="378"/>
    </location>
    <ligand>
        <name>acetyl-CoA</name>
        <dbReference type="ChEBI" id="CHEBI:57288"/>
    </ligand>
</feature>
<feature type="binding site" evidence="18">
    <location>
        <position position="148"/>
    </location>
    <ligand>
        <name>UDP-N-acetyl-alpha-D-glucosamine</name>
        <dbReference type="ChEBI" id="CHEBI:57705"/>
    </ligand>
</feature>
<feature type="binding site" evidence="18">
    <location>
        <position position="112"/>
    </location>
    <ligand>
        <name>Mg(2+)</name>
        <dbReference type="ChEBI" id="CHEBI:18420"/>
    </ligand>
</feature>
<feature type="binding site" evidence="18">
    <location>
        <position position="235"/>
    </location>
    <ligand>
        <name>UDP-N-acetyl-alpha-D-glucosamine</name>
        <dbReference type="ChEBI" id="CHEBI:57705"/>
    </ligand>
</feature>
<evidence type="ECO:0000256" key="12">
    <source>
        <dbReference type="ARBA" id="ARBA00023268"/>
    </source>
</evidence>
<feature type="binding site" evidence="18">
    <location>
        <position position="371"/>
    </location>
    <ligand>
        <name>acetyl-CoA</name>
        <dbReference type="ChEBI" id="CHEBI:57288"/>
    </ligand>
</feature>
<evidence type="ECO:0000256" key="6">
    <source>
        <dbReference type="ARBA" id="ARBA00022695"/>
    </source>
</evidence>
<keyword evidence="12 18" id="KW-0511">Multifunctional enzyme</keyword>
<evidence type="ECO:0000256" key="15">
    <source>
        <dbReference type="ARBA" id="ARBA00048247"/>
    </source>
</evidence>
<feature type="binding site" evidence="18">
    <location>
        <position position="235"/>
    </location>
    <ligand>
        <name>Mg(2+)</name>
        <dbReference type="ChEBI" id="CHEBI:18420"/>
    </ligand>
</feature>
<dbReference type="EC" id="2.3.1.157" evidence="18"/>
<dbReference type="GO" id="GO:0008360">
    <property type="term" value="P:regulation of cell shape"/>
    <property type="evidence" value="ECO:0007669"/>
    <property type="project" value="UniProtKB-KW"/>
</dbReference>
<keyword evidence="8 18" id="KW-0677">Repeat</keyword>
<feature type="binding site" evidence="18">
    <location>
        <begin position="15"/>
        <end position="18"/>
    </location>
    <ligand>
        <name>UDP-N-acetyl-alpha-D-glucosamine</name>
        <dbReference type="ChEBI" id="CHEBI:57705"/>
    </ligand>
</feature>
<dbReference type="InterPro" id="IPR038009">
    <property type="entry name" value="GlmU_C_LbH"/>
</dbReference>
<keyword evidence="4 18" id="KW-0963">Cytoplasm</keyword>
<dbReference type="GO" id="GO:0000287">
    <property type="term" value="F:magnesium ion binding"/>
    <property type="evidence" value="ECO:0007669"/>
    <property type="project" value="UniProtKB-UniRule"/>
</dbReference>
<evidence type="ECO:0000313" key="21">
    <source>
        <dbReference type="Proteomes" id="UP000056905"/>
    </source>
</evidence>
<keyword evidence="7 18" id="KW-0479">Metal-binding</keyword>
<feature type="binding site" evidence="18">
    <location>
        <position position="396"/>
    </location>
    <ligand>
        <name>acetyl-CoA</name>
        <dbReference type="ChEBI" id="CHEBI:57288"/>
    </ligand>
</feature>
<keyword evidence="14 18" id="KW-0961">Cell wall biogenesis/degradation</keyword>
<dbReference type="SUPFAM" id="SSF53448">
    <property type="entry name" value="Nucleotide-diphospho-sugar transferases"/>
    <property type="match status" value="1"/>
</dbReference>
<dbReference type="GO" id="GO:0009252">
    <property type="term" value="P:peptidoglycan biosynthetic process"/>
    <property type="evidence" value="ECO:0007669"/>
    <property type="project" value="UniProtKB-UniRule"/>
</dbReference>
<evidence type="ECO:0000256" key="7">
    <source>
        <dbReference type="ARBA" id="ARBA00022723"/>
    </source>
</evidence>
<evidence type="ECO:0000256" key="18">
    <source>
        <dbReference type="HAMAP-Rule" id="MF_01631"/>
    </source>
</evidence>
<evidence type="ECO:0000313" key="20">
    <source>
        <dbReference type="EMBL" id="ALL12916.1"/>
    </source>
</evidence>
<name>A0A0P0NY67_9CAUL</name>
<comment type="catalytic activity">
    <reaction evidence="16 18">
        <text>N-acetyl-alpha-D-glucosamine 1-phosphate + UTP + H(+) = UDP-N-acetyl-alpha-D-glucosamine + diphosphate</text>
        <dbReference type="Rhea" id="RHEA:13509"/>
        <dbReference type="ChEBI" id="CHEBI:15378"/>
        <dbReference type="ChEBI" id="CHEBI:33019"/>
        <dbReference type="ChEBI" id="CHEBI:46398"/>
        <dbReference type="ChEBI" id="CHEBI:57705"/>
        <dbReference type="ChEBI" id="CHEBI:57776"/>
        <dbReference type="EC" id="2.7.7.23"/>
    </reaction>
</comment>
<dbReference type="GO" id="GO:0000902">
    <property type="term" value="P:cell morphogenesis"/>
    <property type="evidence" value="ECO:0007669"/>
    <property type="project" value="UniProtKB-UniRule"/>
</dbReference>
<comment type="function">
    <text evidence="17 18">Catalyzes the last two sequential reactions in the de novo biosynthetic pathway for UDP-N-acetylglucosamine (UDP-GlcNAc). The C-terminal domain catalyzes the transfer of acetyl group from acetyl coenzyme A to glucosamine-1-phosphate (GlcN-1-P) to produce N-acetylglucosamine-1-phosphate (GlcNAc-1-P), which is converted into UDP-GlcNAc by the transfer of uridine 5-monophosphate (from uridine 5-triphosphate), a reaction catalyzed by the N-terminal domain.</text>
</comment>
<sequence>MTISVPSRPRASVILAAGQGTRMKSPIPKVLHKVAGRTLLDHAIDAAESLGCARIVVVVGAHSPAVGVHARKRLGEAAVVIQDPPMGTGHAVLAAKDALADFDGDVVVTFADCPLVTAPVISPLFDLRASGADVAVLGFEAADPGAYGRLILAPGHVLLRIVEAKDADDSVRQVKHCNSGVLAADRALLFDILGQVGNDNANKEYYLTDVVGIAHGRELSTRAAFAAEASVQGVNSQAELAAAEAVWQKRRRLALMVEGVTLPAPDTVHLAWDTQISPGVTVEPFVVFGPGVSVATGAVIKAFSHLEGATVGEGALIGPYARLRPGAEIGAEAHIGNFVEVKKVKVGAGAKANHLSYLGDGTVGEKANIGAGTIFCNYDGFDKFETHVGAGAFIGSNSALVAPVRIGDGAMTGSGSVITKDVPMGALAIARSDQKTKNDWATDFRAVKLAKKAKAAKKDSK</sequence>
<feature type="region of interest" description="Pyrophosphorylase" evidence="18">
    <location>
        <begin position="1"/>
        <end position="237"/>
    </location>
</feature>
<evidence type="ECO:0000256" key="4">
    <source>
        <dbReference type="ARBA" id="ARBA00022490"/>
    </source>
</evidence>
<feature type="binding site" evidence="18">
    <location>
        <position position="163"/>
    </location>
    <ligand>
        <name>UDP-N-acetyl-alpha-D-glucosamine</name>
        <dbReference type="ChEBI" id="CHEBI:57705"/>
    </ligand>
</feature>
<dbReference type="EMBL" id="CP013002">
    <property type="protein sequence ID" value="ALL12916.1"/>
    <property type="molecule type" value="Genomic_DNA"/>
</dbReference>
<feature type="domain" description="MobA-like NTP transferase" evidence="19">
    <location>
        <begin position="13"/>
        <end position="142"/>
    </location>
</feature>
<evidence type="ECO:0000256" key="3">
    <source>
        <dbReference type="ARBA" id="ARBA00007947"/>
    </source>
</evidence>
<feature type="binding site" evidence="18">
    <location>
        <position position="29"/>
    </location>
    <ligand>
        <name>UDP-N-acetyl-alpha-D-glucosamine</name>
        <dbReference type="ChEBI" id="CHEBI:57705"/>
    </ligand>
</feature>
<dbReference type="STRING" id="69395.AQ619_05870"/>
<comment type="catalytic activity">
    <reaction evidence="15 18">
        <text>alpha-D-glucosamine 1-phosphate + acetyl-CoA = N-acetyl-alpha-D-glucosamine 1-phosphate + CoA + H(+)</text>
        <dbReference type="Rhea" id="RHEA:13725"/>
        <dbReference type="ChEBI" id="CHEBI:15378"/>
        <dbReference type="ChEBI" id="CHEBI:57287"/>
        <dbReference type="ChEBI" id="CHEBI:57288"/>
        <dbReference type="ChEBI" id="CHEBI:57776"/>
        <dbReference type="ChEBI" id="CHEBI:58516"/>
        <dbReference type="EC" id="2.3.1.157"/>
    </reaction>
</comment>
<accession>A0A0P0NY67</accession>
<dbReference type="UniPathway" id="UPA00973"/>
<dbReference type="GO" id="GO:0009245">
    <property type="term" value="P:lipid A biosynthetic process"/>
    <property type="evidence" value="ECO:0007669"/>
    <property type="project" value="UniProtKB-UniRule"/>
</dbReference>
<feature type="binding site" evidence="18">
    <location>
        <position position="324"/>
    </location>
    <ligand>
        <name>UDP-N-acetyl-alpha-D-glucosamine</name>
        <dbReference type="ChEBI" id="CHEBI:57705"/>
    </ligand>
</feature>
<dbReference type="RefSeq" id="WP_062145402.1">
    <property type="nucleotide sequence ID" value="NZ_CP013002.1"/>
</dbReference>
<feature type="binding site" evidence="18">
    <location>
        <position position="82"/>
    </location>
    <ligand>
        <name>UDP-N-acetyl-alpha-D-glucosamine</name>
        <dbReference type="ChEBI" id="CHEBI:57705"/>
    </ligand>
</feature>
<dbReference type="InterPro" id="IPR005882">
    <property type="entry name" value="Bifunctional_GlmU"/>
</dbReference>
<comment type="subunit">
    <text evidence="18">Homotrimer.</text>
</comment>